<dbReference type="EMBL" id="UGOD01000006">
    <property type="protein sequence ID" value="STX81640.1"/>
    <property type="molecule type" value="Genomic_DNA"/>
</dbReference>
<sequence>MLLRVPNNLLHRYLVSSQNFVAIDWLCLRRERLPYLCAIKRGTNLQTKLILTTIQAKVSLLNEKEY</sequence>
<organism evidence="1 2">
    <name type="scientific">Legionella busanensis</name>
    <dbReference type="NCBI Taxonomy" id="190655"/>
    <lineage>
        <taxon>Bacteria</taxon>
        <taxon>Pseudomonadati</taxon>
        <taxon>Pseudomonadota</taxon>
        <taxon>Gammaproteobacteria</taxon>
        <taxon>Legionellales</taxon>
        <taxon>Legionellaceae</taxon>
        <taxon>Legionella</taxon>
    </lineage>
</organism>
<proteinExistence type="predicted"/>
<name>A0A378KBC5_9GAMM</name>
<gene>
    <name evidence="1" type="ORF">NCTC13316_03513</name>
</gene>
<keyword evidence="2" id="KW-1185">Reference proteome</keyword>
<dbReference type="Proteomes" id="UP000254794">
    <property type="component" value="Unassembled WGS sequence"/>
</dbReference>
<protein>
    <submittedName>
        <fullName evidence="1">Uncharacterized protein</fullName>
    </submittedName>
</protein>
<dbReference type="AlphaFoldDB" id="A0A378KBC5"/>
<evidence type="ECO:0000313" key="2">
    <source>
        <dbReference type="Proteomes" id="UP000254794"/>
    </source>
</evidence>
<accession>A0A378KBC5</accession>
<reference evidence="1 2" key="1">
    <citation type="submission" date="2018-06" db="EMBL/GenBank/DDBJ databases">
        <authorList>
            <consortium name="Pathogen Informatics"/>
            <person name="Doyle S."/>
        </authorList>
    </citation>
    <scope>NUCLEOTIDE SEQUENCE [LARGE SCALE GENOMIC DNA]</scope>
    <source>
        <strain evidence="1 2">NCTC13316</strain>
    </source>
</reference>
<evidence type="ECO:0000313" key="1">
    <source>
        <dbReference type="EMBL" id="STX81640.1"/>
    </source>
</evidence>